<feature type="binding site" evidence="8">
    <location>
        <position position="98"/>
    </location>
    <ligand>
        <name>Mn(2+)</name>
        <dbReference type="ChEBI" id="CHEBI:29035"/>
        <label>2</label>
    </ligand>
</feature>
<dbReference type="InterPro" id="IPR001261">
    <property type="entry name" value="ArgE/DapE_CS"/>
</dbReference>
<dbReference type="InterPro" id="IPR051458">
    <property type="entry name" value="Cyt/Met_Dipeptidase"/>
</dbReference>
<dbReference type="InterPro" id="IPR011650">
    <property type="entry name" value="Peptidase_M20_dimer"/>
</dbReference>
<evidence type="ECO:0000256" key="7">
    <source>
        <dbReference type="PIRSR" id="PIRSR037242-2"/>
    </source>
</evidence>
<evidence type="ECO:0000256" key="1">
    <source>
        <dbReference type="ARBA" id="ARBA00006247"/>
    </source>
</evidence>
<evidence type="ECO:0000259" key="10">
    <source>
        <dbReference type="Pfam" id="PF07687"/>
    </source>
</evidence>
<dbReference type="Pfam" id="PF01546">
    <property type="entry name" value="Peptidase_M20"/>
    <property type="match status" value="1"/>
</dbReference>
<accession>A0A8H7UH01</accession>
<dbReference type="AlphaFoldDB" id="A0A8H7UH01"/>
<dbReference type="Gene3D" id="3.30.70.360">
    <property type="match status" value="1"/>
</dbReference>
<dbReference type="SUPFAM" id="SSF53187">
    <property type="entry name" value="Zn-dependent exopeptidases"/>
    <property type="match status" value="1"/>
</dbReference>
<feature type="binding site" evidence="8">
    <location>
        <position position="195"/>
    </location>
    <ligand>
        <name>Mn(2+)</name>
        <dbReference type="ChEBI" id="CHEBI:29035"/>
        <label>2</label>
    </ligand>
</feature>
<dbReference type="GO" id="GO:0006508">
    <property type="term" value="P:proteolysis"/>
    <property type="evidence" value="ECO:0007669"/>
    <property type="project" value="UniProtKB-KW"/>
</dbReference>
<dbReference type="InterPro" id="IPR017153">
    <property type="entry name" value="CNDP/DUG1"/>
</dbReference>
<organism evidence="11 12">
    <name type="scientific">Umbelopsis vinacea</name>
    <dbReference type="NCBI Taxonomy" id="44442"/>
    <lineage>
        <taxon>Eukaryota</taxon>
        <taxon>Fungi</taxon>
        <taxon>Fungi incertae sedis</taxon>
        <taxon>Mucoromycota</taxon>
        <taxon>Mucoromycotina</taxon>
        <taxon>Umbelopsidomycetes</taxon>
        <taxon>Umbelopsidales</taxon>
        <taxon>Umbelopsidaceae</taxon>
        <taxon>Umbelopsis</taxon>
    </lineage>
</organism>
<keyword evidence="8" id="KW-0464">Manganese</keyword>
<keyword evidence="12" id="KW-1185">Reference proteome</keyword>
<feature type="binding site" evidence="8">
    <location>
        <position position="167"/>
    </location>
    <ligand>
        <name>Mn(2+)</name>
        <dbReference type="ChEBI" id="CHEBI:29035"/>
        <label>1</label>
    </ligand>
</feature>
<evidence type="ECO:0000256" key="4">
    <source>
        <dbReference type="ARBA" id="ARBA00022801"/>
    </source>
</evidence>
<evidence type="ECO:0000256" key="6">
    <source>
        <dbReference type="PIRSR" id="PIRSR037242-1"/>
    </source>
</evidence>
<evidence type="ECO:0000256" key="5">
    <source>
        <dbReference type="ARBA" id="ARBA00023049"/>
    </source>
</evidence>
<dbReference type="GO" id="GO:0046872">
    <property type="term" value="F:metal ion binding"/>
    <property type="evidence" value="ECO:0007669"/>
    <property type="project" value="UniProtKB-KW"/>
</dbReference>
<evidence type="ECO:0000313" key="11">
    <source>
        <dbReference type="EMBL" id="KAG2179528.1"/>
    </source>
</evidence>
<feature type="binding site" description="in other chain" evidence="7">
    <location>
        <position position="445"/>
    </location>
    <ligand>
        <name>substrate</name>
        <note>ligand shared between homodimeric partners</note>
    </ligand>
</feature>
<dbReference type="CDD" id="cd05676">
    <property type="entry name" value="M20_dipept_like_CNDP"/>
    <property type="match status" value="1"/>
</dbReference>
<feature type="binding site" evidence="8">
    <location>
        <position position="132"/>
    </location>
    <ligand>
        <name>Mn(2+)</name>
        <dbReference type="ChEBI" id="CHEBI:29035"/>
        <label>1</label>
    </ligand>
</feature>
<keyword evidence="5" id="KW-0482">Metalloprotease</keyword>
<keyword evidence="3 8" id="KW-0479">Metal-binding</keyword>
<dbReference type="Pfam" id="PF07687">
    <property type="entry name" value="M20_dimer"/>
    <property type="match status" value="1"/>
</dbReference>
<dbReference type="PANTHER" id="PTHR43270">
    <property type="entry name" value="BETA-ALA-HIS DIPEPTIDASE"/>
    <property type="match status" value="1"/>
</dbReference>
<proteinExistence type="inferred from homology"/>
<sequence>MSVAKFFDYVEAHQSDFIDRLRKAVEIPSVSSEAARRQDVVRMSEFLVNELEALGASVETRDVGMQKMHDGTTLKLPPVVLATYGNDPAKKTVLVYGHYDVQPALKEDGWNTDPFTLVEDEEGRLLGRGSTDDKGPILGWLNVIEAHKALGLELPVNLKMCFEGMEESGSEGLDDLILLEAKKYFADVDVVCISDNYWLGTTKPCLTYGLRGVSYFHLSIKGPGRDLHSGVFGGTVHEPMTDLFAVMSNLVAPNGKILIPGIYDQVAPLTEEEERTYDNLAFQMHELHSAVGSEVNIYDSERDILQHRWRYPSLSIHGVEGAFYNAGDKTVVPAKVIGKFSIRSVPDMEPEKITELVKKHIESEFAKLNSKNTLNIECSHAGKPWFATPNHWNYVAAAKAVEKVFNVKPDMTREGGSIPVTLSFQDALNKNVLLLPMGRGDDGAHSINEKLDRSNYIQGIKLLGTYLHEIAEIKADEN</sequence>
<feature type="binding site" description="in other chain" evidence="7">
    <location>
        <position position="195"/>
    </location>
    <ligand>
        <name>substrate</name>
        <note>ligand shared between homodimeric partners</note>
    </ligand>
</feature>
<evidence type="ECO:0000256" key="8">
    <source>
        <dbReference type="PIRSR" id="PIRSR037242-3"/>
    </source>
</evidence>
<feature type="binding site" evidence="7">
    <location>
        <position position="330"/>
    </location>
    <ligand>
        <name>substrate</name>
        <note>ligand shared between homodimeric partners</note>
    </ligand>
</feature>
<dbReference type="PANTHER" id="PTHR43270:SF4">
    <property type="entry name" value="CARNOSINE DIPEPTIDASE 2, ISOFORM A"/>
    <property type="match status" value="1"/>
</dbReference>
<evidence type="ECO:0000256" key="2">
    <source>
        <dbReference type="ARBA" id="ARBA00022670"/>
    </source>
</evidence>
<comment type="caution">
    <text evidence="11">The sequence shown here is derived from an EMBL/GenBank/DDBJ whole genome shotgun (WGS) entry which is preliminary data.</text>
</comment>
<dbReference type="PROSITE" id="PS00759">
    <property type="entry name" value="ARGE_DAPE_CPG2_2"/>
    <property type="match status" value="1"/>
</dbReference>
<feature type="domain" description="Peptidase M20 dimerisation" evidence="10">
    <location>
        <begin position="208"/>
        <end position="366"/>
    </location>
</feature>
<feature type="binding site" evidence="8">
    <location>
        <position position="132"/>
    </location>
    <ligand>
        <name>Mn(2+)</name>
        <dbReference type="ChEBI" id="CHEBI:29035"/>
        <label>2</label>
    </ligand>
</feature>
<feature type="binding site" description="in other chain" evidence="7">
    <location>
        <position position="343"/>
    </location>
    <ligand>
        <name>substrate</name>
        <note>ligand shared between homodimeric partners</note>
    </ligand>
</feature>
<feature type="binding site" evidence="7">
    <location>
        <position position="228"/>
    </location>
    <ligand>
        <name>substrate</name>
        <note>ligand shared between homodimeric partners</note>
    </ligand>
</feature>
<comment type="cofactor">
    <cofactor evidence="8">
        <name>Mn(2+)</name>
        <dbReference type="ChEBI" id="CHEBI:29035"/>
    </cofactor>
    <text evidence="8">Binds 2 manganese ions per subunit.</text>
</comment>
<dbReference type="EMBL" id="JAEPRA010000010">
    <property type="protein sequence ID" value="KAG2179528.1"/>
    <property type="molecule type" value="Genomic_DNA"/>
</dbReference>
<evidence type="ECO:0000256" key="3">
    <source>
        <dbReference type="ARBA" id="ARBA00022723"/>
    </source>
</evidence>
<dbReference type="Gene3D" id="3.40.630.10">
    <property type="entry name" value="Zn peptidases"/>
    <property type="match status" value="1"/>
</dbReference>
<reference evidence="11" key="1">
    <citation type="submission" date="2020-12" db="EMBL/GenBank/DDBJ databases">
        <title>Metabolic potential, ecology and presence of endohyphal bacteria is reflected in genomic diversity of Mucoromycotina.</title>
        <authorList>
            <person name="Muszewska A."/>
            <person name="Okrasinska A."/>
            <person name="Steczkiewicz K."/>
            <person name="Drgas O."/>
            <person name="Orlowska M."/>
            <person name="Perlinska-Lenart U."/>
            <person name="Aleksandrzak-Piekarczyk T."/>
            <person name="Szatraj K."/>
            <person name="Zielenkiewicz U."/>
            <person name="Pilsyk S."/>
            <person name="Malc E."/>
            <person name="Mieczkowski P."/>
            <person name="Kruszewska J.S."/>
            <person name="Biernat P."/>
            <person name="Pawlowska J."/>
        </authorList>
    </citation>
    <scope>NUCLEOTIDE SEQUENCE</scope>
    <source>
        <strain evidence="11">WA0000051536</strain>
    </source>
</reference>
<protein>
    <recommendedName>
        <fullName evidence="10">Peptidase M20 dimerisation domain-containing protein</fullName>
    </recommendedName>
</protein>
<keyword evidence="2" id="KW-0645">Protease</keyword>
<evidence type="ECO:0000313" key="12">
    <source>
        <dbReference type="Proteomes" id="UP000612746"/>
    </source>
</evidence>
<dbReference type="GO" id="GO:0070573">
    <property type="term" value="F:metallodipeptidase activity"/>
    <property type="evidence" value="ECO:0007669"/>
    <property type="project" value="InterPro"/>
</dbReference>
<feature type="active site" description="Proton acceptor" evidence="6">
    <location>
        <position position="166"/>
    </location>
</feature>
<comment type="similarity">
    <text evidence="1">Belongs to the peptidase M20A family.</text>
</comment>
<dbReference type="PIRSF" id="PIRSF037242">
    <property type="entry name" value="CNDP_dipeptidase"/>
    <property type="match status" value="1"/>
</dbReference>
<dbReference type="Proteomes" id="UP000612746">
    <property type="component" value="Unassembled WGS sequence"/>
</dbReference>
<feature type="site" description="Important for catalytic activity" evidence="9">
    <location>
        <position position="228"/>
    </location>
</feature>
<gene>
    <name evidence="11" type="ORF">INT44_006375</name>
</gene>
<dbReference type="InterPro" id="IPR002933">
    <property type="entry name" value="Peptidase_M20"/>
</dbReference>
<feature type="active site" evidence="6">
    <location>
        <position position="100"/>
    </location>
</feature>
<keyword evidence="4" id="KW-0378">Hydrolase</keyword>
<feature type="binding site" description="in other chain" evidence="7">
    <location>
        <position position="417"/>
    </location>
    <ligand>
        <name>substrate</name>
        <note>ligand shared between homodimeric partners</note>
    </ligand>
</feature>
<name>A0A8H7UH01_9FUNG</name>
<evidence type="ECO:0000256" key="9">
    <source>
        <dbReference type="PIRSR" id="PIRSR037242-4"/>
    </source>
</evidence>
<feature type="binding site" evidence="8">
    <location>
        <position position="445"/>
    </location>
    <ligand>
        <name>Mn(2+)</name>
        <dbReference type="ChEBI" id="CHEBI:29035"/>
        <label>1</label>
    </ligand>
</feature>
<dbReference type="OrthoDB" id="7832001at2759"/>